<evidence type="ECO:0000256" key="2">
    <source>
        <dbReference type="SAM" id="Phobius"/>
    </source>
</evidence>
<keyword evidence="2" id="KW-1133">Transmembrane helix</keyword>
<feature type="region of interest" description="Disordered" evidence="1">
    <location>
        <begin position="741"/>
        <end position="761"/>
    </location>
</feature>
<evidence type="ECO:0000313" key="3">
    <source>
        <dbReference type="EMBL" id="MFC0080605.1"/>
    </source>
</evidence>
<comment type="caution">
    <text evidence="3">The sequence shown here is derived from an EMBL/GenBank/DDBJ whole genome shotgun (WGS) entry which is preliminary data.</text>
</comment>
<keyword evidence="2" id="KW-0812">Transmembrane</keyword>
<reference evidence="3 4" key="1">
    <citation type="submission" date="2024-09" db="EMBL/GenBank/DDBJ databases">
        <authorList>
            <person name="Sun Q."/>
            <person name="Mori K."/>
        </authorList>
    </citation>
    <scope>NUCLEOTIDE SEQUENCE [LARGE SCALE GENOMIC DNA]</scope>
    <source>
        <strain evidence="3 4">JCM 15389</strain>
    </source>
</reference>
<keyword evidence="2" id="KW-0472">Membrane</keyword>
<dbReference type="Proteomes" id="UP001589788">
    <property type="component" value="Unassembled WGS sequence"/>
</dbReference>
<name>A0ABV6BYS6_9ACTN</name>
<protein>
    <recommendedName>
        <fullName evidence="5">Glycoprotein</fullName>
    </recommendedName>
</protein>
<sequence length="761" mass="78120">MARTRGGTPARRDGLLARIARYCRRWPADRSRARPIATSTARFTALLAGLAVGWAALVPPGPPGGQGALSRRTTASAAARSIPVTLRAARSAHRPSTSSSPSLLLVSAPWVTEPGQADELQVAVQAPSSDASLRVLVYGRFHTRSGLAAALAGTIGQPLLWASTPLSLSQLPSAGLGRLAIRLVLATPSHPDPSVPPGSLGPVPLDCPGGPGSCGGVYPVVVQLTSGRRTSSLVTTLVYTYPRTSPAAVLSPLRVALVVPLAAPLVRALPSPATQATLAALARASAQSRLPLTLAPEPALLTDLAAWSSADRRALDAALRAPDRQVVAEPLAPVDLPALVRAGLQPLAETALAQSCSALAGLPLVPLTAFLQGPQDPETIAAVRQACGGIRNLVLPASDLAGRPCTLGCAAPVALQGLRGGPLLAAQVDPQSSTELTAFPHDPVLAAHWVVADLTLAAYEEPSARQPRGLVVAPGPGTLSASELSGLLTGLSLDPALDPVTLSTYFSQVPAGADGQPAERPLATPPGGRALAVGDALRSAARQLTGLADALAGSTAGRLLADRLETQLVLAASSDLTALARHHALEALSAALEDEVDRIHVPDTTIRLTSSQALRIPVTLTNQTGVPLAGTLRIQSDQLLFTPLDGCRGTDPVPGGFTGVACPVTLSRAADAVYVSVRARSAGAFRVRATLLAPNGAALVSGRLEVQSLSATWEALVLSGAALLVLLAWWARTLLRPRGRHARRRTPQSSLSARGLERTGA</sequence>
<gene>
    <name evidence="3" type="ORF">ACFFRE_00340</name>
</gene>
<proteinExistence type="predicted"/>
<feature type="transmembrane region" description="Helical" evidence="2">
    <location>
        <begin position="715"/>
        <end position="735"/>
    </location>
</feature>
<organism evidence="3 4">
    <name type="scientific">Aciditerrimonas ferrireducens</name>
    <dbReference type="NCBI Taxonomy" id="667306"/>
    <lineage>
        <taxon>Bacteria</taxon>
        <taxon>Bacillati</taxon>
        <taxon>Actinomycetota</taxon>
        <taxon>Acidimicrobiia</taxon>
        <taxon>Acidimicrobiales</taxon>
        <taxon>Acidimicrobiaceae</taxon>
        <taxon>Aciditerrimonas</taxon>
    </lineage>
</organism>
<dbReference type="RefSeq" id="WP_377786983.1">
    <property type="nucleotide sequence ID" value="NZ_JBHLYQ010000001.1"/>
</dbReference>
<keyword evidence="4" id="KW-1185">Reference proteome</keyword>
<accession>A0ABV6BYS6</accession>
<evidence type="ECO:0000256" key="1">
    <source>
        <dbReference type="SAM" id="MobiDB-lite"/>
    </source>
</evidence>
<evidence type="ECO:0000313" key="4">
    <source>
        <dbReference type="Proteomes" id="UP001589788"/>
    </source>
</evidence>
<evidence type="ECO:0008006" key="5">
    <source>
        <dbReference type="Google" id="ProtNLM"/>
    </source>
</evidence>
<dbReference type="EMBL" id="JBHLYQ010000001">
    <property type="protein sequence ID" value="MFC0080605.1"/>
    <property type="molecule type" value="Genomic_DNA"/>
</dbReference>